<dbReference type="AlphaFoldDB" id="A0A975TA65"/>
<dbReference type="EMBL" id="CP021056">
    <property type="protein sequence ID" value="QXE24955.1"/>
    <property type="molecule type" value="Genomic_DNA"/>
</dbReference>
<protein>
    <recommendedName>
        <fullName evidence="1">WCX domain-containing protein</fullName>
    </recommendedName>
</protein>
<sequence>MSRKKETITLSIPSGTKEQLEEIARKLRIFWGKSPSVSGLLVAIAQHEFEVGEPFTLNSTQVVALQQAIGLLKDSGFIEQAQTISSLLLERGQLELPIRQQILQQVSQPTEAWRILADQFRQNQQPFHLLYANPQFGDLSFTVRYAEITFEEKRFYLNIWCDEDDTEDVANTDFPELIHNRCLRLDKIKGVVPINGQWRHEGLDNLKVYLHFYRGLIKAYEPKPNDISNEVIGEVRQVVRRVSNPFWLVREVLRYGDDCEIVSPENVRSLLQQKIRSLCQLYDIETMT</sequence>
<proteinExistence type="predicted"/>
<dbReference type="Pfam" id="PF25583">
    <property type="entry name" value="WCX"/>
    <property type="match status" value="1"/>
</dbReference>
<keyword evidence="3" id="KW-1185">Reference proteome</keyword>
<evidence type="ECO:0000313" key="3">
    <source>
        <dbReference type="Proteomes" id="UP000683511"/>
    </source>
</evidence>
<dbReference type="Proteomes" id="UP000683511">
    <property type="component" value="Chromosome"/>
</dbReference>
<evidence type="ECO:0000313" key="2">
    <source>
        <dbReference type="EMBL" id="QXE24955.1"/>
    </source>
</evidence>
<organism evidence="2 3">
    <name type="scientific">Richelia sinica FACHB-800</name>
    <dbReference type="NCBI Taxonomy" id="1357546"/>
    <lineage>
        <taxon>Bacteria</taxon>
        <taxon>Bacillati</taxon>
        <taxon>Cyanobacteriota</taxon>
        <taxon>Cyanophyceae</taxon>
        <taxon>Nostocales</taxon>
        <taxon>Nostocaceae</taxon>
        <taxon>Richelia</taxon>
    </lineage>
</organism>
<evidence type="ECO:0000259" key="1">
    <source>
        <dbReference type="Pfam" id="PF25583"/>
    </source>
</evidence>
<gene>
    <name evidence="2" type="ORF">B6N60_03665</name>
</gene>
<dbReference type="InterPro" id="IPR057727">
    <property type="entry name" value="WCX_dom"/>
</dbReference>
<dbReference type="RefSeq" id="WP_190602316.1">
    <property type="nucleotide sequence ID" value="NZ_CP021056.1"/>
</dbReference>
<name>A0A975TA65_9NOST</name>
<feature type="domain" description="WCX" evidence="1">
    <location>
        <begin position="238"/>
        <end position="277"/>
    </location>
</feature>
<dbReference type="KEGG" id="rsin:B6N60_03665"/>
<accession>A0A975TA65</accession>
<reference evidence="2" key="1">
    <citation type="submission" date="2017-04" db="EMBL/GenBank/DDBJ databases">
        <title>Genome deletions in a multicellular cyanobacterial endosymbiont for morphological adaptation in marine diatoms.</title>
        <authorList>
            <person name="Wang Y."/>
            <person name="Gao H."/>
            <person name="Li R."/>
            <person name="Xu X."/>
        </authorList>
    </citation>
    <scope>NUCLEOTIDE SEQUENCE</scope>
    <source>
        <strain evidence="2">FACHB 800</strain>
    </source>
</reference>